<dbReference type="EMBL" id="HG996471">
    <property type="protein sequence ID" value="CAG1845831.1"/>
    <property type="molecule type" value="Genomic_DNA"/>
</dbReference>
<accession>A0A8D7F8G1</accession>
<dbReference type="InterPro" id="IPR038943">
    <property type="entry name" value="PLDrp1-like"/>
</dbReference>
<feature type="region of interest" description="Disordered" evidence="1">
    <location>
        <begin position="1"/>
        <end position="22"/>
    </location>
</feature>
<dbReference type="PANTHER" id="PTHR33971">
    <property type="entry name" value="OS06G0232000 PROTEIN"/>
    <property type="match status" value="1"/>
</dbReference>
<gene>
    <name evidence="2" type="ORF">GSMUA_156260.1</name>
</gene>
<feature type="compositionally biased region" description="Low complexity" evidence="1">
    <location>
        <begin position="47"/>
        <end position="59"/>
    </location>
</feature>
<sequence length="432" mass="49429">MPPSAGRPVDFNEDDFEEYNPHPYLGGYDIALTYGDPLPPSSATCYPISSSASPPSEQTTPPPPHATTPTFDHGLPENYQPEPFPSPDLFRSWPYSTWEDRQIYHGDAEAGGGWNSWRRALDYLFGHAQGYGERRVGVDSYGIPIYANKKLGGAESVVVEVEPAPVQRLECYHPDSRASCYGETTEERHGYENPVLAYNKHYSEGALPVAIDPNESVWHRKLNHHEAYQDQAFDERDHVTAFFGGAGVAYDRHHYEQPLHLQVEPIETARSRRSSCSEEVYQESTCSKSDWNSMSYYDDRDNESSFFASSSFAYDRYSHKPSDHVELEPFKPTWPQNMGYYEVYGNEESPKLNWAILLLFCIQNSMLFGDEGDKTTISEAPSYSIQSQYYEQVQSAQLEPYKATWSQWPSYYEAHNEHGSDWHLDRFLNFSE</sequence>
<proteinExistence type="predicted"/>
<name>A0A8D7F8G1_MUSAM</name>
<dbReference type="PANTHER" id="PTHR33971:SF4">
    <property type="entry name" value="OS07G0682700 PROTEIN"/>
    <property type="match status" value="1"/>
</dbReference>
<reference evidence="2" key="1">
    <citation type="submission" date="2021-03" db="EMBL/GenBank/DDBJ databases">
        <authorList>
            <consortium name="Genoscope - CEA"/>
            <person name="William W."/>
        </authorList>
    </citation>
    <scope>NUCLEOTIDE SEQUENCE</scope>
    <source>
        <strain evidence="2">Doubled-haploid Pahang</strain>
    </source>
</reference>
<dbReference type="AlphaFoldDB" id="A0A8D7F8G1"/>
<feature type="region of interest" description="Disordered" evidence="1">
    <location>
        <begin position="43"/>
        <end position="79"/>
    </location>
</feature>
<evidence type="ECO:0000256" key="1">
    <source>
        <dbReference type="SAM" id="MobiDB-lite"/>
    </source>
</evidence>
<protein>
    <submittedName>
        <fullName evidence="2">(wild Malaysian banana) hypothetical protein</fullName>
    </submittedName>
</protein>
<organism evidence="2">
    <name type="scientific">Musa acuminata subsp. malaccensis</name>
    <name type="common">Wild banana</name>
    <name type="synonym">Musa malaccensis</name>
    <dbReference type="NCBI Taxonomy" id="214687"/>
    <lineage>
        <taxon>Eukaryota</taxon>
        <taxon>Viridiplantae</taxon>
        <taxon>Streptophyta</taxon>
        <taxon>Embryophyta</taxon>
        <taxon>Tracheophyta</taxon>
        <taxon>Spermatophyta</taxon>
        <taxon>Magnoliopsida</taxon>
        <taxon>Liliopsida</taxon>
        <taxon>Zingiberales</taxon>
        <taxon>Musaceae</taxon>
        <taxon>Musa</taxon>
    </lineage>
</organism>
<evidence type="ECO:0000313" key="2">
    <source>
        <dbReference type="EMBL" id="CAG1845831.1"/>
    </source>
</evidence>
<dbReference type="GO" id="GO:0070300">
    <property type="term" value="F:phosphatidic acid binding"/>
    <property type="evidence" value="ECO:0007669"/>
    <property type="project" value="InterPro"/>
</dbReference>